<evidence type="ECO:0000313" key="4">
    <source>
        <dbReference type="Proteomes" id="UP001162483"/>
    </source>
</evidence>
<keyword evidence="4" id="KW-1185">Reference proteome</keyword>
<evidence type="ECO:0000256" key="1">
    <source>
        <dbReference type="SAM" id="Coils"/>
    </source>
</evidence>
<feature type="coiled-coil region" evidence="1">
    <location>
        <begin position="359"/>
        <end position="393"/>
    </location>
</feature>
<dbReference type="PANTHER" id="PTHR22028">
    <property type="entry name" value="SFI1 SPINDLE BODY DOMAIN-CONTAINING PROTEIN-RELATED"/>
    <property type="match status" value="1"/>
</dbReference>
<proteinExistence type="predicted"/>
<name>A0ABN9F0P5_9NEOB</name>
<protein>
    <submittedName>
        <fullName evidence="3">Uncharacterized protein</fullName>
    </submittedName>
</protein>
<keyword evidence="1" id="KW-0175">Coiled coil</keyword>
<dbReference type="PANTHER" id="PTHR22028:SF4">
    <property type="entry name" value="PROTEIN SFI1 HOMOLOG"/>
    <property type="match status" value="1"/>
</dbReference>
<reference evidence="3" key="1">
    <citation type="submission" date="2023-05" db="EMBL/GenBank/DDBJ databases">
        <authorList>
            <person name="Stuckert A."/>
        </authorList>
    </citation>
    <scope>NUCLEOTIDE SEQUENCE</scope>
</reference>
<feature type="region of interest" description="Disordered" evidence="2">
    <location>
        <begin position="148"/>
        <end position="170"/>
    </location>
</feature>
<accession>A0ABN9F0P5</accession>
<gene>
    <name evidence="3" type="ORF">SPARVUS_LOCUS10848556</name>
</gene>
<sequence length="416" mass="46976">MREGITRILRFMSGMKQFRAEISTQKQLKEVYTQNRAVRRCAMIWKEKVFRKRLQNSVQKKKVTFQLPFRDVCGTEVCSPPSKISFPYPTGRGNATFLSSGQPTLSTISMVRSERLKPRTPDFLLHSLEKEGVLAAMFIDSKNLDLSSQIDPSAKDNSKNYSSNRALDSDDEIQLELKSTSSAHEAPETECVIIPPTDCPRAPPWLSGGRLSTAPQTCSLLQVPMAMPGLMPPSSFKPRVQTQSTAIPKLAEKPEIGKQPHLKPVSDYSGQLLSPTDFLLGKGITPHVTNTVKETTVQEEESNLFLKAEEIQIAALQQELADIYYNMQRCQEQKEELKAWRRHAHVLSRWLESGAPGEDSAEQEIAKEVQNELQQLEQQIEERVQKLNVEKTKVHNYIARIEEITASLDAFSLPRL</sequence>
<evidence type="ECO:0000256" key="2">
    <source>
        <dbReference type="SAM" id="MobiDB-lite"/>
    </source>
</evidence>
<dbReference type="InterPro" id="IPR052270">
    <property type="entry name" value="CACF_protein"/>
</dbReference>
<dbReference type="Proteomes" id="UP001162483">
    <property type="component" value="Unassembled WGS sequence"/>
</dbReference>
<evidence type="ECO:0000313" key="3">
    <source>
        <dbReference type="EMBL" id="CAI9589143.1"/>
    </source>
</evidence>
<feature type="coiled-coil region" evidence="1">
    <location>
        <begin position="306"/>
        <end position="333"/>
    </location>
</feature>
<dbReference type="EMBL" id="CATNWA010016030">
    <property type="protein sequence ID" value="CAI9589143.1"/>
    <property type="molecule type" value="Genomic_DNA"/>
</dbReference>
<organism evidence="3 4">
    <name type="scientific">Staurois parvus</name>
    <dbReference type="NCBI Taxonomy" id="386267"/>
    <lineage>
        <taxon>Eukaryota</taxon>
        <taxon>Metazoa</taxon>
        <taxon>Chordata</taxon>
        <taxon>Craniata</taxon>
        <taxon>Vertebrata</taxon>
        <taxon>Euteleostomi</taxon>
        <taxon>Amphibia</taxon>
        <taxon>Batrachia</taxon>
        <taxon>Anura</taxon>
        <taxon>Neobatrachia</taxon>
        <taxon>Ranoidea</taxon>
        <taxon>Ranidae</taxon>
        <taxon>Staurois</taxon>
    </lineage>
</organism>
<comment type="caution">
    <text evidence="3">The sequence shown here is derived from an EMBL/GenBank/DDBJ whole genome shotgun (WGS) entry which is preliminary data.</text>
</comment>